<dbReference type="Pfam" id="PF00535">
    <property type="entry name" value="Glycos_transf_2"/>
    <property type="match status" value="1"/>
</dbReference>
<accession>A0ABS0YGK1</accession>
<dbReference type="Proteomes" id="UP000614714">
    <property type="component" value="Unassembled WGS sequence"/>
</dbReference>
<dbReference type="EMBL" id="JAEMHL010000007">
    <property type="protein sequence ID" value="MBJ6751449.1"/>
    <property type="molecule type" value="Genomic_DNA"/>
</dbReference>
<name>A0ABS0YGK1_9BACT</name>
<evidence type="ECO:0000313" key="3">
    <source>
        <dbReference type="Proteomes" id="UP000614714"/>
    </source>
</evidence>
<organism evidence="2 3">
    <name type="scientific">Geomonas anaerohicana</name>
    <dbReference type="NCBI Taxonomy" id="2798583"/>
    <lineage>
        <taxon>Bacteria</taxon>
        <taxon>Pseudomonadati</taxon>
        <taxon>Thermodesulfobacteriota</taxon>
        <taxon>Desulfuromonadia</taxon>
        <taxon>Geobacterales</taxon>
        <taxon>Geobacteraceae</taxon>
        <taxon>Geomonas</taxon>
    </lineage>
</organism>
<dbReference type="PANTHER" id="PTHR43685:SF2">
    <property type="entry name" value="GLYCOSYLTRANSFERASE 2-LIKE DOMAIN-CONTAINING PROTEIN"/>
    <property type="match status" value="1"/>
</dbReference>
<proteinExistence type="predicted"/>
<reference evidence="2 3" key="1">
    <citation type="submission" date="2020-12" db="EMBL/GenBank/DDBJ databases">
        <title>Geomonas sp. Red421, isolated from paddy soil.</title>
        <authorList>
            <person name="Xu Z."/>
            <person name="Zhang Z."/>
            <person name="Masuda Y."/>
            <person name="Itoh H."/>
            <person name="Senoo K."/>
        </authorList>
    </citation>
    <scope>NUCLEOTIDE SEQUENCE [LARGE SCALE GENOMIC DNA]</scope>
    <source>
        <strain evidence="2 3">Red421</strain>
    </source>
</reference>
<dbReference type="InterPro" id="IPR029044">
    <property type="entry name" value="Nucleotide-diphossugar_trans"/>
</dbReference>
<dbReference type="Gene3D" id="3.90.550.10">
    <property type="entry name" value="Spore Coat Polysaccharide Biosynthesis Protein SpsA, Chain A"/>
    <property type="match status" value="1"/>
</dbReference>
<comment type="caution">
    <text evidence="2">The sequence shown here is derived from an EMBL/GenBank/DDBJ whole genome shotgun (WGS) entry which is preliminary data.</text>
</comment>
<evidence type="ECO:0000259" key="1">
    <source>
        <dbReference type="Pfam" id="PF00535"/>
    </source>
</evidence>
<dbReference type="SUPFAM" id="SSF53448">
    <property type="entry name" value="Nucleotide-diphospho-sugar transferases"/>
    <property type="match status" value="1"/>
</dbReference>
<dbReference type="InterPro" id="IPR001173">
    <property type="entry name" value="Glyco_trans_2-like"/>
</dbReference>
<protein>
    <submittedName>
        <fullName evidence="2">Glycosyltransferase family 2 protein</fullName>
    </submittedName>
</protein>
<dbReference type="PANTHER" id="PTHR43685">
    <property type="entry name" value="GLYCOSYLTRANSFERASE"/>
    <property type="match status" value="1"/>
</dbReference>
<feature type="domain" description="Glycosyltransferase 2-like" evidence="1">
    <location>
        <begin position="9"/>
        <end position="129"/>
    </location>
</feature>
<keyword evidence="3" id="KW-1185">Reference proteome</keyword>
<gene>
    <name evidence="2" type="ORF">JFN91_14620</name>
</gene>
<dbReference type="InterPro" id="IPR050834">
    <property type="entry name" value="Glycosyltransf_2"/>
</dbReference>
<dbReference type="CDD" id="cd00761">
    <property type="entry name" value="Glyco_tranf_GTA_type"/>
    <property type="match status" value="1"/>
</dbReference>
<sequence length="252" mass="27792">MRPDTPLVTVVIPCFNMGGYVAEAVASVRAQTFRDFEVIVVDDGSDDPGTLEELRQVAAGGVTVLRTPNRGVAAARNEGVGAARGRYILPLDGDDLLFPHALERMVAALKEEPEVDIVSCDAELTGGAAGVLSLPEFCPVRQLSENLLFASALYRKSDWQRVGGYCTGFRFGWEDWDFWIAMTRGAARVARVPEPLFQYRIRPDSRDRSMALWQKGAMVLLILLRHAASYLRSPASLLRLVANARGMNRNRP</sequence>
<evidence type="ECO:0000313" key="2">
    <source>
        <dbReference type="EMBL" id="MBJ6751449.1"/>
    </source>
</evidence>